<keyword evidence="1" id="KW-0472">Membrane</keyword>
<dbReference type="EMBL" id="CP068224">
    <property type="protein sequence ID" value="QQT52112.1"/>
    <property type="molecule type" value="Genomic_DNA"/>
</dbReference>
<protein>
    <submittedName>
        <fullName evidence="2">Uncharacterized protein</fullName>
    </submittedName>
</protein>
<feature type="transmembrane region" description="Helical" evidence="1">
    <location>
        <begin position="12"/>
        <end position="38"/>
    </location>
</feature>
<keyword evidence="1" id="KW-1133">Transmembrane helix</keyword>
<proteinExistence type="predicted"/>
<keyword evidence="1" id="KW-0812">Transmembrane</keyword>
<sequence length="90" mass="10231">MKAYFQILAKSTLSFAAFFWQLFFGLLPFTLIGSVIAYTGQKAAQLNGEYFQGIYGAIIPIVTHFFITIVGGMILWTVLYIGRKLLEFFF</sequence>
<name>A0ABX7CJ55_SPHMU</name>
<evidence type="ECO:0000313" key="2">
    <source>
        <dbReference type="EMBL" id="QQT52112.1"/>
    </source>
</evidence>
<organism evidence="2 3">
    <name type="scientific">Sphingobacterium multivorum</name>
    <dbReference type="NCBI Taxonomy" id="28454"/>
    <lineage>
        <taxon>Bacteria</taxon>
        <taxon>Pseudomonadati</taxon>
        <taxon>Bacteroidota</taxon>
        <taxon>Sphingobacteriia</taxon>
        <taxon>Sphingobacteriales</taxon>
        <taxon>Sphingobacteriaceae</taxon>
        <taxon>Sphingobacterium</taxon>
    </lineage>
</organism>
<accession>A0ABX7CJ55</accession>
<feature type="transmembrane region" description="Helical" evidence="1">
    <location>
        <begin position="58"/>
        <end position="81"/>
    </location>
</feature>
<dbReference type="Proteomes" id="UP000595498">
    <property type="component" value="Chromosome"/>
</dbReference>
<evidence type="ECO:0000313" key="3">
    <source>
        <dbReference type="Proteomes" id="UP000595498"/>
    </source>
</evidence>
<gene>
    <name evidence="2" type="ORF">I6I98_17780</name>
</gene>
<keyword evidence="3" id="KW-1185">Reference proteome</keyword>
<reference evidence="2 3" key="1">
    <citation type="submission" date="2021-01" db="EMBL/GenBank/DDBJ databases">
        <title>FDA dAtabase for Regulatory Grade micrObial Sequences (FDA-ARGOS): Supporting development and validation of Infectious Disease Dx tests.</title>
        <authorList>
            <person name="Sproer C."/>
            <person name="Gronow S."/>
            <person name="Severitt S."/>
            <person name="Schroder I."/>
            <person name="Tallon L."/>
            <person name="Sadzewicz L."/>
            <person name="Zhao X."/>
            <person name="Boylan J."/>
            <person name="Ott S."/>
            <person name="Bowen H."/>
            <person name="Vavikolanu K."/>
            <person name="Mehta A."/>
            <person name="Aluvathingal J."/>
            <person name="Nadendla S."/>
            <person name="Lowell S."/>
            <person name="Myers T."/>
            <person name="Yan Y."/>
            <person name="Sichtig H."/>
        </authorList>
    </citation>
    <scope>NUCLEOTIDE SEQUENCE [LARGE SCALE GENOMIC DNA]</scope>
    <source>
        <strain evidence="2 3">FDAARGOS_1141</strain>
    </source>
</reference>
<evidence type="ECO:0000256" key="1">
    <source>
        <dbReference type="SAM" id="Phobius"/>
    </source>
</evidence>